<evidence type="ECO:0000259" key="13">
    <source>
        <dbReference type="Pfam" id="PF12627"/>
    </source>
</evidence>
<gene>
    <name evidence="14" type="ORF">ODI_01044</name>
    <name evidence="15" type="ORF">ODI_R4267</name>
</gene>
<evidence type="ECO:0000313" key="15">
    <source>
        <dbReference type="EMBL" id="SOE52528.1"/>
    </source>
</evidence>
<dbReference type="GO" id="GO:0042245">
    <property type="term" value="P:RNA repair"/>
    <property type="evidence" value="ECO:0007669"/>
    <property type="project" value="UniProtKB-KW"/>
</dbReference>
<keyword evidence="8" id="KW-0067">ATP-binding</keyword>
<evidence type="ECO:0000259" key="12">
    <source>
        <dbReference type="Pfam" id="PF01743"/>
    </source>
</evidence>
<dbReference type="PANTHER" id="PTHR47545:SF1">
    <property type="entry name" value="MULTIFUNCTIONAL CCA PROTEIN"/>
    <property type="match status" value="1"/>
</dbReference>
<dbReference type="AlphaFoldDB" id="A0A1C3K5X2"/>
<keyword evidence="6" id="KW-0547">Nucleotide-binding</keyword>
<dbReference type="InterPro" id="IPR050124">
    <property type="entry name" value="tRNA_CCA-adding_enzyme"/>
</dbReference>
<dbReference type="GO" id="GO:0001680">
    <property type="term" value="P:tRNA 3'-terminal CCA addition"/>
    <property type="evidence" value="ECO:0007669"/>
    <property type="project" value="InterPro"/>
</dbReference>
<evidence type="ECO:0000256" key="2">
    <source>
        <dbReference type="ARBA" id="ARBA00022679"/>
    </source>
</evidence>
<evidence type="ECO:0000256" key="6">
    <source>
        <dbReference type="ARBA" id="ARBA00022741"/>
    </source>
</evidence>
<feature type="domain" description="Poly A polymerase head" evidence="12">
    <location>
        <begin position="15"/>
        <end position="134"/>
    </location>
</feature>
<comment type="cofactor">
    <cofactor evidence="1">
        <name>Mg(2+)</name>
        <dbReference type="ChEBI" id="CHEBI:18420"/>
    </cofactor>
</comment>
<dbReference type="SUPFAM" id="SSF81301">
    <property type="entry name" value="Nucleotidyltransferase"/>
    <property type="match status" value="1"/>
</dbReference>
<evidence type="ECO:0000256" key="10">
    <source>
        <dbReference type="ARBA" id="ARBA00022884"/>
    </source>
</evidence>
<organism evidence="14 16">
    <name type="scientific">Orrella dioscoreae</name>
    <dbReference type="NCBI Taxonomy" id="1851544"/>
    <lineage>
        <taxon>Bacteria</taxon>
        <taxon>Pseudomonadati</taxon>
        <taxon>Pseudomonadota</taxon>
        <taxon>Betaproteobacteria</taxon>
        <taxon>Burkholderiales</taxon>
        <taxon>Alcaligenaceae</taxon>
        <taxon>Orrella</taxon>
    </lineage>
</organism>
<reference evidence="15 16" key="2">
    <citation type="submission" date="2017-08" db="EMBL/GenBank/DDBJ databases">
        <authorList>
            <person name="de Groot N.N."/>
        </authorList>
    </citation>
    <scope>NUCLEOTIDE SEQUENCE [LARGE SCALE GENOMIC DNA]</scope>
    <source>
        <strain evidence="15">Orrdi1</strain>
    </source>
</reference>
<dbReference type="KEGG" id="odi:ODI_R4267"/>
<dbReference type="Pfam" id="PF12627">
    <property type="entry name" value="PolyA_pol_RNAbd"/>
    <property type="match status" value="1"/>
</dbReference>
<dbReference type="Proteomes" id="UP000078558">
    <property type="component" value="Chromosome I"/>
</dbReference>
<dbReference type="Gene3D" id="1.10.3090.10">
    <property type="entry name" value="cca-adding enzyme, domain 2"/>
    <property type="match status" value="1"/>
</dbReference>
<dbReference type="PIRSF" id="PIRSF000813">
    <property type="entry name" value="CCA_bact"/>
    <property type="match status" value="1"/>
</dbReference>
<proteinExistence type="inferred from homology"/>
<keyword evidence="3" id="KW-0819">tRNA processing</keyword>
<evidence type="ECO:0000256" key="8">
    <source>
        <dbReference type="ARBA" id="ARBA00022840"/>
    </source>
</evidence>
<keyword evidence="10 11" id="KW-0694">RNA-binding</keyword>
<dbReference type="GO" id="GO:0003723">
    <property type="term" value="F:RNA binding"/>
    <property type="evidence" value="ECO:0007669"/>
    <property type="project" value="UniProtKB-KW"/>
</dbReference>
<keyword evidence="4 14" id="KW-0548">Nucleotidyltransferase</keyword>
<evidence type="ECO:0000256" key="7">
    <source>
        <dbReference type="ARBA" id="ARBA00022800"/>
    </source>
</evidence>
<keyword evidence="2 11" id="KW-0808">Transferase</keyword>
<keyword evidence="7" id="KW-0692">RNA repair</keyword>
<evidence type="ECO:0000313" key="14">
    <source>
        <dbReference type="EMBL" id="SBT26919.1"/>
    </source>
</evidence>
<keyword evidence="16" id="KW-1185">Reference proteome</keyword>
<dbReference type="InterPro" id="IPR002646">
    <property type="entry name" value="PolA_pol_head_dom"/>
</dbReference>
<dbReference type="InterPro" id="IPR032828">
    <property type="entry name" value="PolyA_RNA-bd"/>
</dbReference>
<evidence type="ECO:0000256" key="9">
    <source>
        <dbReference type="ARBA" id="ARBA00022842"/>
    </source>
</evidence>
<evidence type="ECO:0000313" key="16">
    <source>
        <dbReference type="Proteomes" id="UP000078558"/>
    </source>
</evidence>
<dbReference type="InterPro" id="IPR043519">
    <property type="entry name" value="NT_sf"/>
</dbReference>
<keyword evidence="9" id="KW-0460">Magnesium</keyword>
<keyword evidence="5" id="KW-0479">Metal-binding</keyword>
<evidence type="ECO:0000256" key="1">
    <source>
        <dbReference type="ARBA" id="ARBA00001946"/>
    </source>
</evidence>
<dbReference type="EMBL" id="LT907988">
    <property type="protein sequence ID" value="SOE52528.1"/>
    <property type="molecule type" value="Genomic_DNA"/>
</dbReference>
<dbReference type="InterPro" id="IPR012006">
    <property type="entry name" value="CCA_bact"/>
</dbReference>
<evidence type="ECO:0000256" key="4">
    <source>
        <dbReference type="ARBA" id="ARBA00022695"/>
    </source>
</evidence>
<dbReference type="GO" id="GO:0005524">
    <property type="term" value="F:ATP binding"/>
    <property type="evidence" value="ECO:0007669"/>
    <property type="project" value="UniProtKB-KW"/>
</dbReference>
<reference evidence="14 16" key="1">
    <citation type="submission" date="2016-06" db="EMBL/GenBank/DDBJ databases">
        <authorList>
            <person name="Kjaerup R.B."/>
            <person name="Dalgaard T.S."/>
            <person name="Juul-Madsen H.R."/>
        </authorList>
    </citation>
    <scope>NUCLEOTIDE SEQUENCE [LARGE SCALE GENOMIC DNA]</scope>
    <source>
        <strain evidence="14">Orrdi1</strain>
    </source>
</reference>
<dbReference type="EC" id="2.7.7.72" evidence="14"/>
<dbReference type="STRING" id="1851544.ODI_01044"/>
<dbReference type="GO" id="GO:0004810">
    <property type="term" value="F:CCA tRNA nucleotidyltransferase activity"/>
    <property type="evidence" value="ECO:0007669"/>
    <property type="project" value="UniProtKB-EC"/>
</dbReference>
<dbReference type="Pfam" id="PF01743">
    <property type="entry name" value="PolyA_pol"/>
    <property type="match status" value="1"/>
</dbReference>
<dbReference type="GO" id="GO:0046872">
    <property type="term" value="F:metal ion binding"/>
    <property type="evidence" value="ECO:0007669"/>
    <property type="project" value="UniProtKB-KW"/>
</dbReference>
<dbReference type="PANTHER" id="PTHR47545">
    <property type="entry name" value="MULTIFUNCTIONAL CCA PROTEIN"/>
    <property type="match status" value="1"/>
</dbReference>
<comment type="similarity">
    <text evidence="11">Belongs to the tRNA nucleotidyltransferase/poly(A) polymerase family.</text>
</comment>
<dbReference type="SUPFAM" id="SSF81891">
    <property type="entry name" value="Poly A polymerase C-terminal region-like"/>
    <property type="match status" value="1"/>
</dbReference>
<dbReference type="OrthoDB" id="9805698at2"/>
<protein>
    <submittedName>
        <fullName evidence="14">tRNA nucleotidyltransferase</fullName>
        <ecNumber evidence="14">2.7.7.72</ecNumber>
    </submittedName>
</protein>
<dbReference type="EMBL" id="FLRC01000044">
    <property type="protein sequence ID" value="SBT26919.1"/>
    <property type="molecule type" value="Genomic_DNA"/>
</dbReference>
<feature type="domain" description="tRNA nucleotidyltransferase/poly(A) polymerase RNA and SrmB- binding" evidence="13">
    <location>
        <begin position="159"/>
        <end position="220"/>
    </location>
</feature>
<evidence type="ECO:0000256" key="3">
    <source>
        <dbReference type="ARBA" id="ARBA00022694"/>
    </source>
</evidence>
<dbReference type="RefSeq" id="WP_067757534.1">
    <property type="nucleotide sequence ID" value="NZ_LT907988.1"/>
</dbReference>
<evidence type="ECO:0000256" key="5">
    <source>
        <dbReference type="ARBA" id="ARBA00022723"/>
    </source>
</evidence>
<name>A0A1C3K5X2_9BURK</name>
<accession>A0A1C3K5X2</accession>
<dbReference type="Gene3D" id="3.30.460.10">
    <property type="entry name" value="Beta Polymerase, domain 2"/>
    <property type="match status" value="1"/>
</dbReference>
<sequence>MTAAAADPALDGLQVYVVGGAVRDDLLGRPAGDQDWVVVGASPEDMAARGFIPVGGDFPVFLHPDTKEEYALARTERKSGRGYKGFVFHAGPEVTLEEDLARRDLTVNAIARHADGTLVDPMGGVEDVRARVLRHVGEAFQEDPVRVLRLARFAARFADFTIAPETLALCRRMAAEGEVDALVPERVWREVSRGLMAAQPSRMLRVLQDADALPRIAPELRLTDTLLSDLDRAADQGLALPGRYALLARGAQDPDALAKRWRVPSECADHARLLRRVLDYAASDARDALAMLDLIESCDGLRKPERFLSLLDTAAVVADTDRERLTLALAQVRGVDAGAVARACAANPAEIKSRVREARLQALLGQDAGTP</sequence>
<evidence type="ECO:0000256" key="11">
    <source>
        <dbReference type="RuleBase" id="RU003953"/>
    </source>
</evidence>